<reference evidence="2 3" key="1">
    <citation type="journal article" date="2020" name="Antonie Van Leeuwenhoek">
        <title>Rhodopirellula heiligendammensis sp. nov., Rhodopirellula pilleata sp. nov., and Rhodopirellula solitaria sp. nov. isolated from natural or artificial marine surfaces in Northern Germany and California, USA, and emended description of the genus Rhodopirellula.</title>
        <authorList>
            <person name="Kallscheuer N."/>
            <person name="Wiegand S."/>
            <person name="Jogler M."/>
            <person name="Boedeker C."/>
            <person name="Peeters S.H."/>
            <person name="Rast P."/>
            <person name="Heuer A."/>
            <person name="Jetten M.S.M."/>
            <person name="Rohde M."/>
            <person name="Jogler C."/>
        </authorList>
    </citation>
    <scope>NUCLEOTIDE SEQUENCE [LARGE SCALE GENOMIC DNA]</scope>
    <source>
        <strain evidence="2 3">Poly21</strain>
    </source>
</reference>
<accession>A0A5C6C4T1</accession>
<keyword evidence="1" id="KW-0732">Signal</keyword>
<feature type="signal peptide" evidence="1">
    <location>
        <begin position="1"/>
        <end position="28"/>
    </location>
</feature>
<dbReference type="Proteomes" id="UP000319908">
    <property type="component" value="Unassembled WGS sequence"/>
</dbReference>
<sequence length="249" mass="28175">MRRVTSCHFLLFCSLVTWGFAANRLVSAQDPTDAKLELSQLLPEGEVELEFLDVALSERGTELANRFLHDTDRQWLRSYIAKVAQPGQALPYHPNFGLSEEEYAEYLLAAKKMTIKPIGIKWKCLIQQTNHVFSFEPIGHRSAQLSSIRVHIDSSEAEASGVQLGRGEWRSHTEEGPAIGPWRGFTWRKETGSEAELLSGGDFQIVKLDILHLIGTEYVLVNQKIAEQNTGHQPTSREFMLRYRVPGLK</sequence>
<dbReference type="RefSeq" id="WP_146406014.1">
    <property type="nucleotide sequence ID" value="NZ_SJPU01000001.1"/>
</dbReference>
<organism evidence="2 3">
    <name type="scientific">Allorhodopirellula heiligendammensis</name>
    <dbReference type="NCBI Taxonomy" id="2714739"/>
    <lineage>
        <taxon>Bacteria</taxon>
        <taxon>Pseudomonadati</taxon>
        <taxon>Planctomycetota</taxon>
        <taxon>Planctomycetia</taxon>
        <taxon>Pirellulales</taxon>
        <taxon>Pirellulaceae</taxon>
        <taxon>Allorhodopirellula</taxon>
    </lineage>
</organism>
<proteinExistence type="predicted"/>
<name>A0A5C6C4T1_9BACT</name>
<evidence type="ECO:0000313" key="2">
    <source>
        <dbReference type="EMBL" id="TWU19115.1"/>
    </source>
</evidence>
<comment type="caution">
    <text evidence="2">The sequence shown here is derived from an EMBL/GenBank/DDBJ whole genome shotgun (WGS) entry which is preliminary data.</text>
</comment>
<keyword evidence="3" id="KW-1185">Reference proteome</keyword>
<dbReference type="OrthoDB" id="2738538at2"/>
<dbReference type="EMBL" id="SJPU01000001">
    <property type="protein sequence ID" value="TWU19115.1"/>
    <property type="molecule type" value="Genomic_DNA"/>
</dbReference>
<evidence type="ECO:0000313" key="3">
    <source>
        <dbReference type="Proteomes" id="UP000319908"/>
    </source>
</evidence>
<dbReference type="AlphaFoldDB" id="A0A5C6C4T1"/>
<gene>
    <name evidence="2" type="ORF">Poly21_12860</name>
</gene>
<evidence type="ECO:0000256" key="1">
    <source>
        <dbReference type="SAM" id="SignalP"/>
    </source>
</evidence>
<protein>
    <submittedName>
        <fullName evidence="2">Uncharacterized protein</fullName>
    </submittedName>
</protein>
<feature type="chain" id="PRO_5022934022" evidence="1">
    <location>
        <begin position="29"/>
        <end position="249"/>
    </location>
</feature>